<keyword evidence="3 7" id="KW-0812">Transmembrane</keyword>
<feature type="transmembrane region" description="Helical" evidence="7">
    <location>
        <begin position="131"/>
        <end position="148"/>
    </location>
</feature>
<keyword evidence="4 7" id="KW-1133">Transmembrane helix</keyword>
<feature type="transmembrane region" description="Helical" evidence="7">
    <location>
        <begin position="49"/>
        <end position="68"/>
    </location>
</feature>
<feature type="transmembrane region" description="Helical" evidence="7">
    <location>
        <begin position="545"/>
        <end position="565"/>
    </location>
</feature>
<dbReference type="PANTHER" id="PTHR30509:SF9">
    <property type="entry name" value="MULTIDRUG RESISTANCE PROTEIN MDTO"/>
    <property type="match status" value="1"/>
</dbReference>
<accession>A0ABW4KVR2</accession>
<dbReference type="PANTHER" id="PTHR30509">
    <property type="entry name" value="P-HYDROXYBENZOIC ACID EFFLUX PUMP SUBUNIT-RELATED"/>
    <property type="match status" value="1"/>
</dbReference>
<dbReference type="Pfam" id="PF13515">
    <property type="entry name" value="FUSC_2"/>
    <property type="match status" value="1"/>
</dbReference>
<dbReference type="EMBL" id="JBHUEJ010000021">
    <property type="protein sequence ID" value="MFD1711192.1"/>
    <property type="molecule type" value="Genomic_DNA"/>
</dbReference>
<evidence type="ECO:0000256" key="1">
    <source>
        <dbReference type="ARBA" id="ARBA00004651"/>
    </source>
</evidence>
<dbReference type="InterPro" id="IPR049453">
    <property type="entry name" value="Memb_transporter_dom"/>
</dbReference>
<feature type="transmembrane region" description="Helical" evidence="7">
    <location>
        <begin position="445"/>
        <end position="464"/>
    </location>
</feature>
<evidence type="ECO:0000256" key="5">
    <source>
        <dbReference type="ARBA" id="ARBA00023136"/>
    </source>
</evidence>
<evidence type="ECO:0000256" key="4">
    <source>
        <dbReference type="ARBA" id="ARBA00022989"/>
    </source>
</evidence>
<comment type="caution">
    <text evidence="10">The sequence shown here is derived from an EMBL/GenBank/DDBJ whole genome shotgun (WGS) entry which is preliminary data.</text>
</comment>
<dbReference type="InterPro" id="IPR032692">
    <property type="entry name" value="YccS_N"/>
</dbReference>
<feature type="transmembrane region" description="Helical" evidence="7">
    <location>
        <begin position="105"/>
        <end position="124"/>
    </location>
</feature>
<feature type="transmembrane region" description="Helical" evidence="7">
    <location>
        <begin position="513"/>
        <end position="533"/>
    </location>
</feature>
<evidence type="ECO:0000313" key="11">
    <source>
        <dbReference type="Proteomes" id="UP001597304"/>
    </source>
</evidence>
<feature type="transmembrane region" description="Helical" evidence="7">
    <location>
        <begin position="422"/>
        <end position="439"/>
    </location>
</feature>
<evidence type="ECO:0000259" key="9">
    <source>
        <dbReference type="Pfam" id="PF13515"/>
    </source>
</evidence>
<keyword evidence="11" id="KW-1185">Reference proteome</keyword>
<feature type="transmembrane region" description="Helical" evidence="7">
    <location>
        <begin position="154"/>
        <end position="174"/>
    </location>
</feature>
<protein>
    <submittedName>
        <fullName evidence="10">FUSC family protein</fullName>
    </submittedName>
</protein>
<organism evidence="10 11">
    <name type="scientific">Ottowia flava</name>
    <dbReference type="NCBI Taxonomy" id="2675430"/>
    <lineage>
        <taxon>Bacteria</taxon>
        <taxon>Pseudomonadati</taxon>
        <taxon>Pseudomonadota</taxon>
        <taxon>Betaproteobacteria</taxon>
        <taxon>Burkholderiales</taxon>
        <taxon>Comamonadaceae</taxon>
        <taxon>Ottowia</taxon>
    </lineage>
</organism>
<keyword evidence="2" id="KW-1003">Cell membrane</keyword>
<feature type="domain" description="Integral membrane protein YccS N-terminal" evidence="8">
    <location>
        <begin position="103"/>
        <end position="332"/>
    </location>
</feature>
<dbReference type="RefSeq" id="WP_255507774.1">
    <property type="nucleotide sequence ID" value="NZ_JBHUEJ010000021.1"/>
</dbReference>
<feature type="transmembrane region" description="Helical" evidence="7">
    <location>
        <begin position="476"/>
        <end position="501"/>
    </location>
</feature>
<keyword evidence="5 7" id="KW-0472">Membrane</keyword>
<evidence type="ECO:0000256" key="7">
    <source>
        <dbReference type="SAM" id="Phobius"/>
    </source>
</evidence>
<evidence type="ECO:0000256" key="6">
    <source>
        <dbReference type="ARBA" id="ARBA00043993"/>
    </source>
</evidence>
<sequence>MNLPALQPEQMRRWLSLRQRRFLRVALSYYVLNGASCALGLFLVSSTVMLLFGTEAAAVATVGVIATLAPDMVGPRRGKLAHMVVGPVIGVPLFAAVLALEGKTLELGLFLVPATFVVFLGMAWGKRGAPVAIGVMLALVFAMSLPPASGTEQVLLRTLYCGLGAALYVVYSVIANSVLNGRYRTQLTADLLLAVSALLQAHARRVSPRADGAPGPGEVAPDSAAGLTELLKRQAALADQLQSTRDVVLESPNTPRRQRLAGMLLVVLEMRDHLVASELDLDRVREAADHAHALEEIAAIYRQMARELAFLADDLLLRRRPPVATDHSARLAALRLREEPASADLSADPTGAAQAALLRGVSFRIEHQNDAVRQLSLLARGETMPDLAVVRNSWRLFVSPTDWSLQPFLTVWHWRQPALRHAVRAALAVGTGYTVAVLLPWGSHAYWILLTIVVVLRGSLAQTLERRNQRVAGTLVGSLLATGLLALHPPALLLLIAVTVSQGIAHGFAMRRYVVTAMAASVMGLVQAHLLFAGSNATFAFFERVGDTLLGAGIAWAFAYVLPSWERGQLTGLVRRVLKALDQHARQSLSLAQVEAIDTQSELTWRLARREAYDALSALVQATARALVEPRAVQPPLALLEQLQGHSYQLLGQLSAIKSLMLLRRERLQLDGLTVPLEQAAAVIEQTLAFDRVSTAAHSLDTARVDLDVSLPAVPETLPDPYLQDASPWLLRRLNLSEALARRVRADAAGVLAELEVAGAARP</sequence>
<evidence type="ECO:0000259" key="8">
    <source>
        <dbReference type="Pfam" id="PF12805"/>
    </source>
</evidence>
<evidence type="ECO:0000313" key="10">
    <source>
        <dbReference type="EMBL" id="MFD1711192.1"/>
    </source>
</evidence>
<gene>
    <name evidence="10" type="ORF">ACFSF0_11270</name>
</gene>
<feature type="transmembrane region" description="Helical" evidence="7">
    <location>
        <begin position="80"/>
        <end position="99"/>
    </location>
</feature>
<reference evidence="11" key="1">
    <citation type="journal article" date="2019" name="Int. J. Syst. Evol. Microbiol.">
        <title>The Global Catalogue of Microorganisms (GCM) 10K type strain sequencing project: providing services to taxonomists for standard genome sequencing and annotation.</title>
        <authorList>
            <consortium name="The Broad Institute Genomics Platform"/>
            <consortium name="The Broad Institute Genome Sequencing Center for Infectious Disease"/>
            <person name="Wu L."/>
            <person name="Ma J."/>
        </authorList>
    </citation>
    <scope>NUCLEOTIDE SEQUENCE [LARGE SCALE GENOMIC DNA]</scope>
    <source>
        <strain evidence="11">LMG 29247</strain>
    </source>
</reference>
<feature type="transmembrane region" description="Helical" evidence="7">
    <location>
        <begin position="21"/>
        <end position="43"/>
    </location>
</feature>
<name>A0ABW4KVR2_9BURK</name>
<dbReference type="Pfam" id="PF12805">
    <property type="entry name" value="FUSC-like"/>
    <property type="match status" value="1"/>
</dbReference>
<proteinExistence type="inferred from homology"/>
<evidence type="ECO:0000256" key="2">
    <source>
        <dbReference type="ARBA" id="ARBA00022475"/>
    </source>
</evidence>
<feature type="domain" description="Integral membrane bound transporter" evidence="9">
    <location>
        <begin position="434"/>
        <end position="557"/>
    </location>
</feature>
<comment type="subcellular location">
    <subcellularLocation>
        <location evidence="1">Cell membrane</location>
        <topology evidence="1">Multi-pass membrane protein</topology>
    </subcellularLocation>
</comment>
<evidence type="ECO:0000256" key="3">
    <source>
        <dbReference type="ARBA" id="ARBA00022692"/>
    </source>
</evidence>
<dbReference type="Proteomes" id="UP001597304">
    <property type="component" value="Unassembled WGS sequence"/>
</dbReference>
<comment type="similarity">
    <text evidence="6">Belongs to the YccS/YhfK family.</text>
</comment>